<dbReference type="NCBIfam" id="NF008869">
    <property type="entry name" value="PRK11904.1"/>
    <property type="match status" value="1"/>
</dbReference>
<keyword evidence="5" id="KW-0274">FAD</keyword>
<keyword evidence="5" id="KW-0678">Repressor</keyword>
<dbReference type="InterPro" id="IPR002872">
    <property type="entry name" value="Proline_DH_dom"/>
</dbReference>
<dbReference type="SUPFAM" id="SSF81935">
    <property type="entry name" value="N-terminal domain of bifunctional PutA protein"/>
    <property type="match status" value="1"/>
</dbReference>
<keyword evidence="5" id="KW-0642">Proline metabolism</keyword>
<comment type="cofactor">
    <cofactor evidence="5">
        <name>FAD</name>
        <dbReference type="ChEBI" id="CHEBI:57692"/>
    </cofactor>
</comment>
<dbReference type="PANTHER" id="PTHR42862">
    <property type="entry name" value="DELTA-1-PYRROLINE-5-CARBOXYLATE DEHYDROGENASE 1, ISOFORM A-RELATED"/>
    <property type="match status" value="1"/>
</dbReference>
<dbReference type="FunFam" id="3.40.309.10:FF:000005">
    <property type="entry name" value="1-pyrroline-5-carboxylate dehydrogenase 1"/>
    <property type="match status" value="1"/>
</dbReference>
<evidence type="ECO:0000256" key="1">
    <source>
        <dbReference type="ARBA" id="ARBA00004786"/>
    </source>
</evidence>
<dbReference type="RefSeq" id="WP_006203401.1">
    <property type="nucleotide sequence ID" value="NZ_AGSN01000128.1"/>
</dbReference>
<dbReference type="GO" id="GO:0009898">
    <property type="term" value="C:cytoplasmic side of plasma membrane"/>
    <property type="evidence" value="ECO:0007669"/>
    <property type="project" value="TreeGrafter"/>
</dbReference>
<comment type="catalytic activity">
    <reaction evidence="4 5">
        <text>L-glutamate 5-semialdehyde + NAD(+) + H2O = L-glutamate + NADH + 2 H(+)</text>
        <dbReference type="Rhea" id="RHEA:30235"/>
        <dbReference type="ChEBI" id="CHEBI:15377"/>
        <dbReference type="ChEBI" id="CHEBI:15378"/>
        <dbReference type="ChEBI" id="CHEBI:29985"/>
        <dbReference type="ChEBI" id="CHEBI:57540"/>
        <dbReference type="ChEBI" id="CHEBI:57945"/>
        <dbReference type="ChEBI" id="CHEBI:58066"/>
        <dbReference type="EC" id="1.2.1.88"/>
    </reaction>
</comment>
<dbReference type="NCBIfam" id="TIGR01238">
    <property type="entry name" value="D1pyr5carbox3"/>
    <property type="match status" value="1"/>
</dbReference>
<sequence>MPALDAIRQQIRSNYLPNEDAAVKRLAEATELSTKDRNAISTRAADLVRAVRGSSDPRLMEVFLSAYGLSTKEGVALMCLAEALLRVPDTETMDDLIADKIAPHDWSAHSGGSSSIFVNASTWALMLTGRVLDEGEGGIEGTLRSMVRRLGEPVIRKAVAAAMREMGEQFVLGRSIAEAVKRGRPMTQKGYLYSFDMLGEAARTEADALRYHKAYADAISSLDSGSNGPDIRQNHGISVKLSALHPRYEVAQKETMLPVMAERLLSLALAAGHSRMGLNIDAEEADRLDLSLDVIERVLAEPELAGWNGFGVVVQAYGPRAAFVIDWLYALAKKNDRTIMVRLVKGAYWDTEIKRAQTLGLDGYPVFTRKANTDVSYMACAKKLLSMTDRIYPQFATHNAHTVAAILSMATNRDAFEFQRLHGMGEALHETVRQAEGTRCRIYAPVGAHSDLLAYLVRRLLENGANSSFVHQLTDEEVEPEDIARDPLETVEKQGPAANPAIARPFAIFGGGRRNSRGFDITDTVTLAAIEKAKAEFAGSDRWHAKPITRAAGYGKQRPVTNPAKPDEVVGSVHEADAKQVATAVRIAVEAQSAWAKRPAAERAAILNRAADLYEANAVEFFALATREAGKSLADGVAEVREAVDFLRYYAAEAVNAESGTQARGAIVCISPWNFPLAIFTGQIAAALVTGNTVIAKPAEQTPLIAFRAVEMLREAGVPEDVIQLLPGDGPSVGGPLTADPRIAGVCFTGSTEVAKLIEKQLAETAAPDAMLIAETGGLNAMIVDSTALPEQAVRDILASAFQSAGQRCSALRVLYVQKDVEKKMLEMLKGAMEALTLGNPWQISTDVGPVIDDEAQASISDYCTKMGLQGRLIAKLEAPKDGRFVAPHVFRVKGIEEMEREVFGPVLHVATFDADEIDAVIAAINRKGYGLTFGLHTRIEGRVQHFVDGIHAGNIYVNRNQIGAVVGSQPFGGEGLSGTGPKAGGPHYLRRFRKGPEAGTHLDDGHKVTATELADNLPDPTLGGWSTRPDRVAILRKHLRGKGAAAIGAAAGIDFGQVDLPGPTGEANTLSLSPRGRVLCLGPDADTLLAQTIQALAAGNAVLAVAPGAPAALSALTGKGLPLAAIDGRPDPVEARSLRVDVVAFSGTPEAARIVRKVIADRSGPIVPLVSEVLNPAAYAHERAVCVDTTAAGGNASLLAAA</sequence>
<comment type="pathway">
    <text evidence="5">Amino-acid degradation; L-proline degradation into L-glutamate; L-glutamate from L-proline: step 1/2.</text>
</comment>
<dbReference type="InterPro" id="IPR005933">
    <property type="entry name" value="PutA_C"/>
</dbReference>
<dbReference type="GO" id="GO:0003842">
    <property type="term" value="F:L-glutamate gamma-semialdehyde dehydrogenase activity"/>
    <property type="evidence" value="ECO:0007669"/>
    <property type="project" value="UniProtKB-UniRule"/>
</dbReference>
<dbReference type="EMBL" id="AGSN01000128">
    <property type="protein sequence ID" value="EHH10436.1"/>
    <property type="molecule type" value="Genomic_DNA"/>
</dbReference>
<dbReference type="PROSITE" id="PS00070">
    <property type="entry name" value="ALDEHYDE_DEHYDR_CYS"/>
    <property type="match status" value="1"/>
</dbReference>
<dbReference type="SUPFAM" id="SSF53720">
    <property type="entry name" value="ALDH-like"/>
    <property type="match status" value="1"/>
</dbReference>
<dbReference type="InterPro" id="IPR016160">
    <property type="entry name" value="Ald_DH_CS_CYS"/>
</dbReference>
<dbReference type="InterPro" id="IPR029041">
    <property type="entry name" value="FAD-linked_oxidoreductase-like"/>
</dbReference>
<dbReference type="eggNOG" id="COG0506">
    <property type="taxonomic scope" value="Bacteria"/>
</dbReference>
<keyword evidence="5" id="KW-0805">Transcription regulation</keyword>
<name>G6YCW4_9HYPH</name>
<dbReference type="InterPro" id="IPR050485">
    <property type="entry name" value="Proline_metab_enzyme"/>
</dbReference>
<dbReference type="Pfam" id="PF18327">
    <property type="entry name" value="PRODH"/>
    <property type="match status" value="1"/>
</dbReference>
<reference evidence="11 12" key="1">
    <citation type="journal article" date="2012" name="J. Bacteriol.">
        <title>Draft Genome Sequence of Plant Growth-Promoting Rhizobium Mesorhizobium amorphae, Isolated from Zinc-Lead Mine Tailings.</title>
        <authorList>
            <person name="Hao X."/>
            <person name="Lin Y."/>
            <person name="Johnstone L."/>
            <person name="Baltrus D.A."/>
            <person name="Miller S.J."/>
            <person name="Wei G."/>
            <person name="Rensing C."/>
        </authorList>
    </citation>
    <scope>NUCLEOTIDE SEQUENCE [LARGE SCALE GENOMIC DNA]</scope>
    <source>
        <strain evidence="11 12">CCNWGS0123</strain>
    </source>
</reference>
<keyword evidence="3 5" id="KW-0520">NAD</keyword>
<protein>
    <recommendedName>
        <fullName evidence="5">Bifunctional protein PutA</fullName>
    </recommendedName>
    <domain>
        <recommendedName>
            <fullName evidence="5">Proline dehydrogenase</fullName>
            <ecNumber evidence="5">1.5.5.2</ecNumber>
        </recommendedName>
        <alternativeName>
            <fullName evidence="5">Proline oxidase</fullName>
        </alternativeName>
    </domain>
    <domain>
        <recommendedName>
            <fullName evidence="5">Delta-1-pyrroline-5-carboxylate dehydrogenase</fullName>
            <shortName evidence="5">P5C dehydrogenase</shortName>
            <ecNumber evidence="5">1.2.1.88</ecNumber>
        </recommendedName>
        <alternativeName>
            <fullName evidence="5">L-glutamate gamma-semialdehyde dehydrogenase</fullName>
        </alternativeName>
    </domain>
</protein>
<dbReference type="InterPro" id="IPR015590">
    <property type="entry name" value="Aldehyde_DH_dom"/>
</dbReference>
<evidence type="ECO:0000313" key="12">
    <source>
        <dbReference type="Proteomes" id="UP000002949"/>
    </source>
</evidence>
<feature type="domain" description="Proline utilization A proline dehydrogenase N-terminal" evidence="10">
    <location>
        <begin position="6"/>
        <end position="52"/>
    </location>
</feature>
<accession>G6YCW4</accession>
<dbReference type="Proteomes" id="UP000002949">
    <property type="component" value="Unassembled WGS sequence"/>
</dbReference>
<dbReference type="EC" id="1.5.5.2" evidence="5"/>
<dbReference type="Pfam" id="PF14850">
    <property type="entry name" value="Pro_dh-DNA_bdg"/>
    <property type="match status" value="1"/>
</dbReference>
<dbReference type="GO" id="GO:0010133">
    <property type="term" value="P:L-proline catabolic process to L-glutamate"/>
    <property type="evidence" value="ECO:0007669"/>
    <property type="project" value="UniProtKB-UniRule"/>
</dbReference>
<dbReference type="InterPro" id="IPR016161">
    <property type="entry name" value="Ald_DH/histidinol_DH"/>
</dbReference>
<comment type="pathway">
    <text evidence="1 5">Amino-acid degradation; L-proline degradation into L-glutamate; L-glutamate from L-proline: step 2/2.</text>
</comment>
<dbReference type="Gene3D" id="3.20.20.220">
    <property type="match status" value="1"/>
</dbReference>
<dbReference type="STRING" id="1082933.A6B35_21500"/>
<keyword evidence="5" id="KW-0285">Flavoprotein</keyword>
<feature type="domain" description="Aldehyde dehydrogenase" evidence="7">
    <location>
        <begin position="556"/>
        <end position="993"/>
    </location>
</feature>
<evidence type="ECO:0000256" key="5">
    <source>
        <dbReference type="PIRNR" id="PIRNR000197"/>
    </source>
</evidence>
<dbReference type="AlphaFoldDB" id="G6YCW4"/>
<gene>
    <name evidence="11" type="ORF">MEA186_18997</name>
</gene>
<dbReference type="Gene3D" id="1.20.5.460">
    <property type="entry name" value="Single helix bin"/>
    <property type="match status" value="1"/>
</dbReference>
<dbReference type="UniPathway" id="UPA00261">
    <property type="reaction ID" value="UER00373"/>
</dbReference>
<evidence type="ECO:0000256" key="3">
    <source>
        <dbReference type="ARBA" id="ARBA00023027"/>
    </source>
</evidence>
<dbReference type="Pfam" id="PF01619">
    <property type="entry name" value="Pro_dh"/>
    <property type="match status" value="1"/>
</dbReference>
<dbReference type="SUPFAM" id="SSF51730">
    <property type="entry name" value="FAD-linked oxidoreductase"/>
    <property type="match status" value="1"/>
</dbReference>
<dbReference type="KEGG" id="mamo:A6B35_21500"/>
<dbReference type="Pfam" id="PF00171">
    <property type="entry name" value="Aldedh"/>
    <property type="match status" value="1"/>
</dbReference>
<evidence type="ECO:0000259" key="7">
    <source>
        <dbReference type="Pfam" id="PF00171"/>
    </source>
</evidence>
<dbReference type="InterPro" id="IPR016163">
    <property type="entry name" value="Ald_DH_C"/>
</dbReference>
<comment type="catalytic activity">
    <reaction evidence="5">
        <text>L-proline + a quinone = (S)-1-pyrroline-5-carboxylate + a quinol + H(+)</text>
        <dbReference type="Rhea" id="RHEA:23784"/>
        <dbReference type="ChEBI" id="CHEBI:15378"/>
        <dbReference type="ChEBI" id="CHEBI:17388"/>
        <dbReference type="ChEBI" id="CHEBI:24646"/>
        <dbReference type="ChEBI" id="CHEBI:60039"/>
        <dbReference type="ChEBI" id="CHEBI:132124"/>
        <dbReference type="EC" id="1.5.5.2"/>
    </reaction>
</comment>
<evidence type="ECO:0000259" key="9">
    <source>
        <dbReference type="Pfam" id="PF14850"/>
    </source>
</evidence>
<dbReference type="Gene3D" id="3.40.605.10">
    <property type="entry name" value="Aldehyde Dehydrogenase, Chain A, domain 1"/>
    <property type="match status" value="1"/>
</dbReference>
<dbReference type="InterPro" id="IPR024089">
    <property type="entry name" value="PRODH_PutA_dom_I/II"/>
</dbReference>
<dbReference type="OrthoDB" id="9812625at2"/>
<dbReference type="InterPro" id="IPR016162">
    <property type="entry name" value="Ald_DH_N"/>
</dbReference>
<dbReference type="Gene3D" id="3.40.309.10">
    <property type="entry name" value="Aldehyde Dehydrogenase, Chain A, domain 2"/>
    <property type="match status" value="1"/>
</dbReference>
<dbReference type="GO" id="GO:0003700">
    <property type="term" value="F:DNA-binding transcription factor activity"/>
    <property type="evidence" value="ECO:0007669"/>
    <property type="project" value="InterPro"/>
</dbReference>
<comment type="function">
    <text evidence="5">Oxidizes proline to glutamate for use as a carbon and nitrogen source.</text>
</comment>
<evidence type="ECO:0000259" key="8">
    <source>
        <dbReference type="Pfam" id="PF01619"/>
    </source>
</evidence>
<dbReference type="PATRIC" id="fig|1082933.3.peg.3710"/>
<keyword evidence="5" id="KW-0238">DNA-binding</keyword>
<feature type="active site" evidence="6">
    <location>
        <position position="775"/>
    </location>
</feature>
<dbReference type="GO" id="GO:0003677">
    <property type="term" value="F:DNA binding"/>
    <property type="evidence" value="ECO:0007669"/>
    <property type="project" value="UniProtKB-KW"/>
</dbReference>
<evidence type="ECO:0000313" key="11">
    <source>
        <dbReference type="EMBL" id="EHH10436.1"/>
    </source>
</evidence>
<keyword evidence="2 5" id="KW-0560">Oxidoreductase</keyword>
<feature type="domain" description="Proline dehydrogenase PutA" evidence="9">
    <location>
        <begin position="60"/>
        <end position="170"/>
    </location>
</feature>
<dbReference type="PIRSF" id="PIRSF000197">
    <property type="entry name" value="Bifunct_PutA"/>
    <property type="match status" value="1"/>
</dbReference>
<keyword evidence="12" id="KW-1185">Reference proteome</keyword>
<dbReference type="eggNOG" id="COG4230">
    <property type="taxonomic scope" value="Bacteria"/>
</dbReference>
<proteinExistence type="inferred from homology"/>
<comment type="similarity">
    <text evidence="5">In the N-terminal section; belongs to the proline dehydrogenase family.</text>
</comment>
<keyword evidence="5" id="KW-0804">Transcription</keyword>
<evidence type="ECO:0000256" key="6">
    <source>
        <dbReference type="PIRSR" id="PIRSR000197-1"/>
    </source>
</evidence>
<evidence type="ECO:0000256" key="4">
    <source>
        <dbReference type="ARBA" id="ARBA00048142"/>
    </source>
</evidence>
<dbReference type="InterPro" id="IPR024082">
    <property type="entry name" value="PRODH_PutA_dom_II"/>
</dbReference>
<evidence type="ECO:0000256" key="2">
    <source>
        <dbReference type="ARBA" id="ARBA00023002"/>
    </source>
</evidence>
<comment type="similarity">
    <text evidence="5">In the C-terminal section; belongs to the aldehyde dehydrogenase family.</text>
</comment>
<dbReference type="EC" id="1.2.1.88" evidence="5"/>
<dbReference type="GO" id="GO:0004657">
    <property type="term" value="F:proline dehydrogenase activity"/>
    <property type="evidence" value="ECO:0007669"/>
    <property type="project" value="UniProtKB-UniRule"/>
</dbReference>
<organism evidence="11 12">
    <name type="scientific">Mesorhizobium amorphae CCNWGS0123</name>
    <dbReference type="NCBI Taxonomy" id="1082933"/>
    <lineage>
        <taxon>Bacteria</taxon>
        <taxon>Pseudomonadati</taxon>
        <taxon>Pseudomonadota</taxon>
        <taxon>Alphaproteobacteria</taxon>
        <taxon>Hyphomicrobiales</taxon>
        <taxon>Phyllobacteriaceae</taxon>
        <taxon>Mesorhizobium</taxon>
    </lineage>
</organism>
<dbReference type="InterPro" id="IPR041349">
    <property type="entry name" value="PRODH"/>
</dbReference>
<evidence type="ECO:0000259" key="10">
    <source>
        <dbReference type="Pfam" id="PF18327"/>
    </source>
</evidence>
<feature type="domain" description="Proline dehydrogenase" evidence="8">
    <location>
        <begin position="180"/>
        <end position="472"/>
    </location>
</feature>
<dbReference type="InterPro" id="IPR025703">
    <property type="entry name" value="Bifunct_PutA"/>
</dbReference>
<dbReference type="CDD" id="cd07125">
    <property type="entry name" value="ALDH_PutA-P5CDH"/>
    <property type="match status" value="1"/>
</dbReference>
<feature type="active site" evidence="6">
    <location>
        <position position="809"/>
    </location>
</feature>
<dbReference type="PANTHER" id="PTHR42862:SF1">
    <property type="entry name" value="DELTA-1-PYRROLINE-5-CARBOXYLATE DEHYDROGENASE 2, ISOFORM A-RELATED"/>
    <property type="match status" value="1"/>
</dbReference>